<dbReference type="Pfam" id="PF00496">
    <property type="entry name" value="SBP_bac_5"/>
    <property type="match status" value="1"/>
</dbReference>
<evidence type="ECO:0000256" key="6">
    <source>
        <dbReference type="SAM" id="SignalP"/>
    </source>
</evidence>
<dbReference type="PANTHER" id="PTHR30290">
    <property type="entry name" value="PERIPLASMIC BINDING COMPONENT OF ABC TRANSPORTER"/>
    <property type="match status" value="1"/>
</dbReference>
<dbReference type="EMBL" id="QNRH01000003">
    <property type="protein sequence ID" value="RBO95774.1"/>
    <property type="molecule type" value="Genomic_DNA"/>
</dbReference>
<keyword evidence="3" id="KW-0813">Transport</keyword>
<feature type="chain" id="PRO_5016702123" evidence="6">
    <location>
        <begin position="40"/>
        <end position="523"/>
    </location>
</feature>
<dbReference type="Proteomes" id="UP000252893">
    <property type="component" value="Unassembled WGS sequence"/>
</dbReference>
<dbReference type="InterPro" id="IPR039424">
    <property type="entry name" value="SBP_5"/>
</dbReference>
<name>A0A366E2M8_9HYPH</name>
<evidence type="ECO:0000256" key="2">
    <source>
        <dbReference type="ARBA" id="ARBA00005695"/>
    </source>
</evidence>
<evidence type="ECO:0000259" key="7">
    <source>
        <dbReference type="Pfam" id="PF00496"/>
    </source>
</evidence>
<comment type="subcellular location">
    <subcellularLocation>
        <location evidence="1">Periplasm</location>
    </subcellularLocation>
</comment>
<dbReference type="PANTHER" id="PTHR30290:SF9">
    <property type="entry name" value="OLIGOPEPTIDE-BINDING PROTEIN APPA"/>
    <property type="match status" value="1"/>
</dbReference>
<evidence type="ECO:0000256" key="3">
    <source>
        <dbReference type="ARBA" id="ARBA00022448"/>
    </source>
</evidence>
<evidence type="ECO:0000313" key="9">
    <source>
        <dbReference type="Proteomes" id="UP000252893"/>
    </source>
</evidence>
<sequence>MMMGRTFQNLHQSAVGARKFVMAGVLLASASLLSFQSYAATLTVMQTEAPRSMDPGDQTATYTAAVLDPIYEGLLRRSDTEPYAPSLATEWTGDETGLIWTFKLREGVKFHDGTAFNADAVVKNFSRHLDTKRGLAASGRLRLILDKVEAVDDNTVKITLKKRYPAFLSLLTTASCWMVSPTADEAGTIGAKAVGTGPYRFAEYKSGEYVLQEKNPDYWGGKTDTVDQIKWTWTSEPSVMSMAIQTGDADIVSPLPPVFAAQLGSSDEIKVESSDGAAVFWVSLNIKMKPLDDVRVRQALNLATDRDGLVRAIMQGYATPANSPLPPVFANYDKSLPAAAFDIDQAKKLLAEAGYPDGFSMSTAVQEPEARIGELLQTMWAKIGVKLDVRRMESGVWSKAAFADAAGKEADGIGSVIASWSTLMNGNDQQLRPLYYSASAAPAGANLGFFSDTKLDKLLDDAIDVQDEGERSKLYNEAQKEIIDQAPHVLLYTTKDIYALRKGIDHVSVIPGGQIVVKNAVKN</sequence>
<dbReference type="InterPro" id="IPR000914">
    <property type="entry name" value="SBP_5_dom"/>
</dbReference>
<evidence type="ECO:0000256" key="4">
    <source>
        <dbReference type="ARBA" id="ARBA00022729"/>
    </source>
</evidence>
<dbReference type="Gene3D" id="3.90.76.10">
    <property type="entry name" value="Dipeptide-binding Protein, Domain 1"/>
    <property type="match status" value="1"/>
</dbReference>
<keyword evidence="5" id="KW-0574">Periplasm</keyword>
<dbReference type="GO" id="GO:1904680">
    <property type="term" value="F:peptide transmembrane transporter activity"/>
    <property type="evidence" value="ECO:0007669"/>
    <property type="project" value="TreeGrafter"/>
</dbReference>
<evidence type="ECO:0000313" key="8">
    <source>
        <dbReference type="EMBL" id="RBO95774.1"/>
    </source>
</evidence>
<dbReference type="GO" id="GO:0043190">
    <property type="term" value="C:ATP-binding cassette (ABC) transporter complex"/>
    <property type="evidence" value="ECO:0007669"/>
    <property type="project" value="InterPro"/>
</dbReference>
<comment type="caution">
    <text evidence="8">The sequence shown here is derived from an EMBL/GenBank/DDBJ whole genome shotgun (WGS) entry which is preliminary data.</text>
</comment>
<feature type="domain" description="Solute-binding protein family 5" evidence="7">
    <location>
        <begin position="84"/>
        <end position="438"/>
    </location>
</feature>
<evidence type="ECO:0000256" key="1">
    <source>
        <dbReference type="ARBA" id="ARBA00004418"/>
    </source>
</evidence>
<keyword evidence="4 6" id="KW-0732">Signal</keyword>
<reference evidence="8 9" key="1">
    <citation type="submission" date="2018-06" db="EMBL/GenBank/DDBJ databases">
        <title>Genomic Encyclopedia of Type Strains, Phase IV (KMG-IV): sequencing the most valuable type-strain genomes for metagenomic binning, comparative biology and taxonomic classification.</title>
        <authorList>
            <person name="Goeker M."/>
        </authorList>
    </citation>
    <scope>NUCLEOTIDE SEQUENCE [LARGE SCALE GENOMIC DNA]</scope>
    <source>
        <strain evidence="8 9">DSM 25619</strain>
    </source>
</reference>
<dbReference type="Gene3D" id="3.10.105.10">
    <property type="entry name" value="Dipeptide-binding Protein, Domain 3"/>
    <property type="match status" value="1"/>
</dbReference>
<keyword evidence="9" id="KW-1185">Reference proteome</keyword>
<proteinExistence type="inferred from homology"/>
<dbReference type="GO" id="GO:0030288">
    <property type="term" value="C:outer membrane-bounded periplasmic space"/>
    <property type="evidence" value="ECO:0007669"/>
    <property type="project" value="UniProtKB-ARBA"/>
</dbReference>
<dbReference type="RefSeq" id="WP_245416527.1">
    <property type="nucleotide sequence ID" value="NZ_JBHEEG010000004.1"/>
</dbReference>
<dbReference type="Gene3D" id="3.40.190.10">
    <property type="entry name" value="Periplasmic binding protein-like II"/>
    <property type="match status" value="1"/>
</dbReference>
<gene>
    <name evidence="8" type="ORF">DFR47_103338</name>
</gene>
<dbReference type="AlphaFoldDB" id="A0A366E2M8"/>
<accession>A0A366E2M8</accession>
<dbReference type="GO" id="GO:0015833">
    <property type="term" value="P:peptide transport"/>
    <property type="evidence" value="ECO:0007669"/>
    <property type="project" value="TreeGrafter"/>
</dbReference>
<organism evidence="8 9">
    <name type="scientific">Pseudochrobactrum asaccharolyticum</name>
    <dbReference type="NCBI Taxonomy" id="354351"/>
    <lineage>
        <taxon>Bacteria</taxon>
        <taxon>Pseudomonadati</taxon>
        <taxon>Pseudomonadota</taxon>
        <taxon>Alphaproteobacteria</taxon>
        <taxon>Hyphomicrobiales</taxon>
        <taxon>Brucellaceae</taxon>
        <taxon>Pseudochrobactrum</taxon>
    </lineage>
</organism>
<dbReference type="SUPFAM" id="SSF53850">
    <property type="entry name" value="Periplasmic binding protein-like II"/>
    <property type="match status" value="1"/>
</dbReference>
<comment type="similarity">
    <text evidence="2">Belongs to the bacterial solute-binding protein 5 family.</text>
</comment>
<feature type="signal peptide" evidence="6">
    <location>
        <begin position="1"/>
        <end position="39"/>
    </location>
</feature>
<dbReference type="InterPro" id="IPR030678">
    <property type="entry name" value="Peptide/Ni-bd"/>
</dbReference>
<dbReference type="PIRSF" id="PIRSF002741">
    <property type="entry name" value="MppA"/>
    <property type="match status" value="1"/>
</dbReference>
<protein>
    <submittedName>
        <fullName evidence="8">Glutathione transport system substrate-binding protein</fullName>
    </submittedName>
</protein>
<evidence type="ECO:0000256" key="5">
    <source>
        <dbReference type="ARBA" id="ARBA00022764"/>
    </source>
</evidence>